<keyword evidence="4" id="KW-1185">Reference proteome</keyword>
<feature type="transmembrane region" description="Helical" evidence="2">
    <location>
        <begin position="31"/>
        <end position="52"/>
    </location>
</feature>
<keyword evidence="2" id="KW-0812">Transmembrane</keyword>
<feature type="region of interest" description="Disordered" evidence="1">
    <location>
        <begin position="56"/>
        <end position="83"/>
    </location>
</feature>
<keyword evidence="2" id="KW-1133">Transmembrane helix</keyword>
<evidence type="ECO:0000256" key="2">
    <source>
        <dbReference type="SAM" id="Phobius"/>
    </source>
</evidence>
<comment type="caution">
    <text evidence="3">The sequence shown here is derived from an EMBL/GenBank/DDBJ whole genome shotgun (WGS) entry which is preliminary data.</text>
</comment>
<keyword evidence="2" id="KW-0472">Membrane</keyword>
<feature type="compositionally biased region" description="Basic and acidic residues" evidence="1">
    <location>
        <begin position="74"/>
        <end position="83"/>
    </location>
</feature>
<protein>
    <submittedName>
        <fullName evidence="3">Uncharacterized protein</fullName>
    </submittedName>
</protein>
<proteinExistence type="predicted"/>
<evidence type="ECO:0000313" key="4">
    <source>
        <dbReference type="Proteomes" id="UP000004221"/>
    </source>
</evidence>
<gene>
    <name evidence="3" type="ORF">NITHO_3970006</name>
</gene>
<dbReference type="AlphaFoldDB" id="I4EJD6"/>
<reference evidence="3 4" key="1">
    <citation type="journal article" date="2012" name="ISME J.">
        <title>Nitrification expanded: discovery, physiology and genomics of a nitrite-oxidizing bacterium from the phylum Chloroflexi.</title>
        <authorList>
            <person name="Sorokin D.Y."/>
            <person name="Lucker S."/>
            <person name="Vejmelkova D."/>
            <person name="Kostrikina N.A."/>
            <person name="Kleerebezem R."/>
            <person name="Rijpstra W.I."/>
            <person name="Damste J.S."/>
            <person name="Le Paslier D."/>
            <person name="Muyzer G."/>
            <person name="Wagner M."/>
            <person name="van Loosdrecht M.C."/>
            <person name="Daims H."/>
        </authorList>
    </citation>
    <scope>NUCLEOTIDE SEQUENCE [LARGE SCALE GENOMIC DNA]</scope>
    <source>
        <strain evidence="4">none</strain>
    </source>
</reference>
<name>I4EJD6_9BACT</name>
<evidence type="ECO:0000256" key="1">
    <source>
        <dbReference type="SAM" id="MobiDB-lite"/>
    </source>
</evidence>
<sequence length="83" mass="9035">MALRSVVLALLSIVLMVSGIGMAYVHLALPAVILGMSGFLVAVGWSGSVLLTSENADSRHPRSAERQRVQSRFDQFRHDLSLK</sequence>
<organism evidence="3 4">
    <name type="scientific">Nitrolancea hollandica Lb</name>
    <dbReference type="NCBI Taxonomy" id="1129897"/>
    <lineage>
        <taxon>Bacteria</taxon>
        <taxon>Pseudomonadati</taxon>
        <taxon>Thermomicrobiota</taxon>
        <taxon>Thermomicrobia</taxon>
        <taxon>Sphaerobacterales</taxon>
        <taxon>Sphaerobacterineae</taxon>
        <taxon>Sphaerobacteraceae</taxon>
        <taxon>Nitrolancea</taxon>
    </lineage>
</organism>
<dbReference type="EMBL" id="CAGS01000331">
    <property type="protein sequence ID" value="CCF84798.1"/>
    <property type="molecule type" value="Genomic_DNA"/>
</dbReference>
<feature type="transmembrane region" description="Helical" evidence="2">
    <location>
        <begin position="7"/>
        <end position="25"/>
    </location>
</feature>
<evidence type="ECO:0000313" key="3">
    <source>
        <dbReference type="EMBL" id="CCF84798.1"/>
    </source>
</evidence>
<feature type="compositionally biased region" description="Basic and acidic residues" evidence="1">
    <location>
        <begin position="56"/>
        <end position="68"/>
    </location>
</feature>
<dbReference type="Proteomes" id="UP000004221">
    <property type="component" value="Unassembled WGS sequence"/>
</dbReference>
<accession>I4EJD6</accession>